<evidence type="ECO:0000313" key="8">
    <source>
        <dbReference type="EMBL" id="CAB4218477.1"/>
    </source>
</evidence>
<dbReference type="EMBL" id="LR797472">
    <property type="protein sequence ID" value="CAB4218477.1"/>
    <property type="molecule type" value="Genomic_DNA"/>
</dbReference>
<protein>
    <submittedName>
        <fullName evidence="2">Uncharacterized protein</fullName>
    </submittedName>
</protein>
<dbReference type="EMBL" id="LR798452">
    <property type="protein sequence ID" value="CAB5238494.1"/>
    <property type="molecule type" value="Genomic_DNA"/>
</dbReference>
<accession>A0A6J5PQ47</accession>
<reference evidence="2" key="1">
    <citation type="submission" date="2020-05" db="EMBL/GenBank/DDBJ databases">
        <authorList>
            <person name="Chiriac C."/>
            <person name="Salcher M."/>
            <person name="Ghai R."/>
            <person name="Kavagutti S V."/>
        </authorList>
    </citation>
    <scope>NUCLEOTIDE SEQUENCE</scope>
</reference>
<evidence type="ECO:0000313" key="2">
    <source>
        <dbReference type="EMBL" id="CAB4171355.1"/>
    </source>
</evidence>
<evidence type="ECO:0000313" key="1">
    <source>
        <dbReference type="EMBL" id="CAB4165101.1"/>
    </source>
</evidence>
<dbReference type="EMBL" id="LR796772">
    <property type="protein sequence ID" value="CAB4165101.1"/>
    <property type="molecule type" value="Genomic_DNA"/>
</dbReference>
<gene>
    <name evidence="3" type="ORF">UFOVP1000_17</name>
    <name evidence="4" type="ORF">UFOVP1092_45</name>
    <name evidence="5" type="ORF">UFOVP1152_49</name>
    <name evidence="6" type="ORF">UFOVP1337_6</name>
    <name evidence="7" type="ORF">UFOVP1446_17</name>
    <name evidence="9" type="ORF">UFOVP1537_53</name>
    <name evidence="8" type="ORF">UFOVP1598_31</name>
    <name evidence="1" type="ORF">UFOVP825_18</name>
    <name evidence="2" type="ORF">UFOVP915_53</name>
</gene>
<dbReference type="EMBL" id="LR797383">
    <property type="protein sequence ID" value="CAB4212511.1"/>
    <property type="molecule type" value="Genomic_DNA"/>
</dbReference>
<evidence type="ECO:0000313" key="7">
    <source>
        <dbReference type="EMBL" id="CAB4212511.1"/>
    </source>
</evidence>
<evidence type="ECO:0000313" key="6">
    <source>
        <dbReference type="EMBL" id="CAB4198953.1"/>
    </source>
</evidence>
<evidence type="ECO:0000313" key="9">
    <source>
        <dbReference type="EMBL" id="CAB5238494.1"/>
    </source>
</evidence>
<evidence type="ECO:0000313" key="4">
    <source>
        <dbReference type="EMBL" id="CAB4183248.1"/>
    </source>
</evidence>
<proteinExistence type="predicted"/>
<organism evidence="2">
    <name type="scientific">uncultured Caudovirales phage</name>
    <dbReference type="NCBI Taxonomy" id="2100421"/>
    <lineage>
        <taxon>Viruses</taxon>
        <taxon>Duplodnaviria</taxon>
        <taxon>Heunggongvirae</taxon>
        <taxon>Uroviricota</taxon>
        <taxon>Caudoviricetes</taxon>
        <taxon>Peduoviridae</taxon>
        <taxon>Maltschvirus</taxon>
        <taxon>Maltschvirus maltsch</taxon>
    </lineage>
</organism>
<name>A0A6J5PQ47_9CAUD</name>
<evidence type="ECO:0000313" key="5">
    <source>
        <dbReference type="EMBL" id="CAB4187708.1"/>
    </source>
</evidence>
<evidence type="ECO:0000313" key="3">
    <source>
        <dbReference type="EMBL" id="CAB4177200.1"/>
    </source>
</evidence>
<dbReference type="EMBL" id="LR797109">
    <property type="protein sequence ID" value="CAB4187708.1"/>
    <property type="molecule type" value="Genomic_DNA"/>
</dbReference>
<dbReference type="EMBL" id="LR796946">
    <property type="protein sequence ID" value="CAB4177200.1"/>
    <property type="molecule type" value="Genomic_DNA"/>
</dbReference>
<dbReference type="EMBL" id="LR797286">
    <property type="protein sequence ID" value="CAB4198953.1"/>
    <property type="molecule type" value="Genomic_DNA"/>
</dbReference>
<sequence>MALVASQLGDRFAHPLAVSNVAKATNPAATPVPAVAYLFKYTLTAPTAASTTKYLSTGVAGPNATTKTVLVSAFDGTYSTGIPDFPRNAVVTVTHATAVVANSGTITGTDRYGKALTEAWSVTAATTSKTFTGKKSFATITQITITAATDASANTVKLGTGAVFGLPYTCPNVNIIGEMTDAAIGTAGTIVAASSASTADPRGTYAPNAAPDASKTYVLYFICDDPTTSTTV</sequence>
<dbReference type="EMBL" id="LR797039">
    <property type="protein sequence ID" value="CAB4183248.1"/>
    <property type="molecule type" value="Genomic_DNA"/>
</dbReference>
<dbReference type="EMBL" id="LR796865">
    <property type="protein sequence ID" value="CAB4171355.1"/>
    <property type="molecule type" value="Genomic_DNA"/>
</dbReference>